<evidence type="ECO:0000313" key="9">
    <source>
        <dbReference type="Proteomes" id="UP000069940"/>
    </source>
</evidence>
<dbReference type="InterPro" id="IPR036236">
    <property type="entry name" value="Znf_C2H2_sf"/>
</dbReference>
<feature type="compositionally biased region" description="Low complexity" evidence="6">
    <location>
        <begin position="239"/>
        <end position="248"/>
    </location>
</feature>
<dbReference type="RefSeq" id="XP_029730911.2">
    <property type="nucleotide sequence ID" value="XM_029875051.2"/>
</dbReference>
<dbReference type="PANTHER" id="PTHR24379">
    <property type="entry name" value="KRAB AND ZINC FINGER DOMAIN-CONTAINING"/>
    <property type="match status" value="1"/>
</dbReference>
<evidence type="ECO:0000259" key="7">
    <source>
        <dbReference type="PROSITE" id="PS50157"/>
    </source>
</evidence>
<feature type="domain" description="C2H2-type" evidence="7">
    <location>
        <begin position="379"/>
        <end position="406"/>
    </location>
</feature>
<dbReference type="EnsemblMetazoa" id="AALFPA23_000354.R200">
    <property type="protein sequence ID" value="AALFPA23_000354.P200"/>
    <property type="gene ID" value="AALFPA23_000354"/>
</dbReference>
<dbReference type="Gene3D" id="3.30.160.60">
    <property type="entry name" value="Classic Zinc Finger"/>
    <property type="match status" value="5"/>
</dbReference>
<dbReference type="SMART" id="SM00355">
    <property type="entry name" value="ZnF_C2H2"/>
    <property type="match status" value="6"/>
</dbReference>
<evidence type="ECO:0000256" key="3">
    <source>
        <dbReference type="ARBA" id="ARBA00022771"/>
    </source>
</evidence>
<feature type="domain" description="C2H2-type" evidence="7">
    <location>
        <begin position="321"/>
        <end position="348"/>
    </location>
</feature>
<feature type="region of interest" description="Disordered" evidence="6">
    <location>
        <begin position="19"/>
        <end position="48"/>
    </location>
</feature>
<dbReference type="Pfam" id="PF00096">
    <property type="entry name" value="zf-C2H2"/>
    <property type="match status" value="4"/>
</dbReference>
<dbReference type="PROSITE" id="PS00028">
    <property type="entry name" value="ZINC_FINGER_C2H2_1"/>
    <property type="match status" value="4"/>
</dbReference>
<evidence type="ECO:0000256" key="6">
    <source>
        <dbReference type="SAM" id="MobiDB-lite"/>
    </source>
</evidence>
<dbReference type="PANTHER" id="PTHR24379:SF121">
    <property type="entry name" value="C2H2-TYPE DOMAIN-CONTAINING PROTEIN"/>
    <property type="match status" value="1"/>
</dbReference>
<feature type="region of interest" description="Disordered" evidence="6">
    <location>
        <begin position="201"/>
        <end position="281"/>
    </location>
</feature>
<evidence type="ECO:0000256" key="5">
    <source>
        <dbReference type="PROSITE-ProRule" id="PRU00042"/>
    </source>
</evidence>
<keyword evidence="2" id="KW-0677">Repeat</keyword>
<feature type="compositionally biased region" description="Basic and acidic residues" evidence="6">
    <location>
        <begin position="221"/>
        <end position="238"/>
    </location>
</feature>
<dbReference type="Proteomes" id="UP000069940">
    <property type="component" value="Unassembled WGS sequence"/>
</dbReference>
<feature type="compositionally biased region" description="Basic residues" evidence="6">
    <location>
        <begin position="206"/>
        <end position="215"/>
    </location>
</feature>
<keyword evidence="3 5" id="KW-0863">Zinc-finger</keyword>
<keyword evidence="9" id="KW-1185">Reference proteome</keyword>
<proteinExistence type="predicted"/>
<evidence type="ECO:0000256" key="1">
    <source>
        <dbReference type="ARBA" id="ARBA00022723"/>
    </source>
</evidence>
<accession>A0ABM1XK04</accession>
<dbReference type="SUPFAM" id="SSF57667">
    <property type="entry name" value="beta-beta-alpha zinc fingers"/>
    <property type="match status" value="3"/>
</dbReference>
<feature type="compositionally biased region" description="Polar residues" evidence="6">
    <location>
        <begin position="267"/>
        <end position="276"/>
    </location>
</feature>
<dbReference type="GeneID" id="109397095"/>
<organism evidence="8 9">
    <name type="scientific">Aedes albopictus</name>
    <name type="common">Asian tiger mosquito</name>
    <name type="synonym">Stegomyia albopicta</name>
    <dbReference type="NCBI Taxonomy" id="7160"/>
    <lineage>
        <taxon>Eukaryota</taxon>
        <taxon>Metazoa</taxon>
        <taxon>Ecdysozoa</taxon>
        <taxon>Arthropoda</taxon>
        <taxon>Hexapoda</taxon>
        <taxon>Insecta</taxon>
        <taxon>Pterygota</taxon>
        <taxon>Neoptera</taxon>
        <taxon>Endopterygota</taxon>
        <taxon>Diptera</taxon>
        <taxon>Nematocera</taxon>
        <taxon>Culicoidea</taxon>
        <taxon>Culicidae</taxon>
        <taxon>Culicinae</taxon>
        <taxon>Aedini</taxon>
        <taxon>Aedes</taxon>
        <taxon>Stegomyia</taxon>
    </lineage>
</organism>
<reference evidence="8" key="2">
    <citation type="submission" date="2025-05" db="UniProtKB">
        <authorList>
            <consortium name="EnsemblMetazoa"/>
        </authorList>
    </citation>
    <scope>IDENTIFICATION</scope>
    <source>
        <strain evidence="8">Foshan</strain>
    </source>
</reference>
<dbReference type="PROSITE" id="PS50157">
    <property type="entry name" value="ZINC_FINGER_C2H2_2"/>
    <property type="match status" value="5"/>
</dbReference>
<name>A0ABM1XK04_AEDAL</name>
<feature type="domain" description="C2H2-type" evidence="7">
    <location>
        <begin position="434"/>
        <end position="461"/>
    </location>
</feature>
<evidence type="ECO:0000313" key="8">
    <source>
        <dbReference type="EnsemblMetazoa" id="AALFPA23_000354.P200"/>
    </source>
</evidence>
<dbReference type="InterPro" id="IPR013087">
    <property type="entry name" value="Znf_C2H2_type"/>
</dbReference>
<feature type="domain" description="C2H2-type" evidence="7">
    <location>
        <begin position="406"/>
        <end position="433"/>
    </location>
</feature>
<keyword evidence="1" id="KW-0479">Metal-binding</keyword>
<evidence type="ECO:0000256" key="4">
    <source>
        <dbReference type="ARBA" id="ARBA00022833"/>
    </source>
</evidence>
<reference evidence="9" key="1">
    <citation type="journal article" date="2015" name="Proc. Natl. Acad. Sci. U.S.A.">
        <title>Genome sequence of the Asian Tiger mosquito, Aedes albopictus, reveals insights into its biology, genetics, and evolution.</title>
        <authorList>
            <person name="Chen X.G."/>
            <person name="Jiang X."/>
            <person name="Gu J."/>
            <person name="Xu M."/>
            <person name="Wu Y."/>
            <person name="Deng Y."/>
            <person name="Zhang C."/>
            <person name="Bonizzoni M."/>
            <person name="Dermauw W."/>
            <person name="Vontas J."/>
            <person name="Armbruster P."/>
            <person name="Huang X."/>
            <person name="Yang Y."/>
            <person name="Zhang H."/>
            <person name="He W."/>
            <person name="Peng H."/>
            <person name="Liu Y."/>
            <person name="Wu K."/>
            <person name="Chen J."/>
            <person name="Lirakis M."/>
            <person name="Topalis P."/>
            <person name="Van Leeuwen T."/>
            <person name="Hall A.B."/>
            <person name="Jiang X."/>
            <person name="Thorpe C."/>
            <person name="Mueller R.L."/>
            <person name="Sun C."/>
            <person name="Waterhouse R.M."/>
            <person name="Yan G."/>
            <person name="Tu Z.J."/>
            <person name="Fang X."/>
            <person name="James A.A."/>
        </authorList>
    </citation>
    <scope>NUCLEOTIDE SEQUENCE [LARGE SCALE GENOMIC DNA]</scope>
    <source>
        <strain evidence="9">Foshan</strain>
    </source>
</reference>
<feature type="domain" description="C2H2-type" evidence="7">
    <location>
        <begin position="462"/>
        <end position="485"/>
    </location>
</feature>
<protein>
    <recommendedName>
        <fullName evidence="7">C2H2-type domain-containing protein</fullName>
    </recommendedName>
</protein>
<sequence length="517" mass="58581">MGRVSKKRLAARARVAATKLAQQTAEHKPLPIQVGLEPKWPKEEDSTLTEPAVDIDGVKQEPLDHTVNPFDASDLLEEVKVELLEPLEGEPDPIGELSEDSKPVDDLPEINLADLSDGTCQFCLEQFRDPEGRGIITRNRIGFVLGVRKWGASHGQLDCCKGCKKMFDLFYEFKRSCLMALARPLFLMSCGVDKAPSSEVVDLRPKKPVKRRKKQPPSDVKSNDDEARNDPELEELRQESPPAIPSASSDDDSDVEVVDSVGEASETSLNVPTGNQPVPKIKPTRKTHKYCYRCRKFFESEAVFLEHKPTCIKLGKDPPTVQCSKCPQRFTRADNLTYHMNKHEGIRSVPCRREGCTKKFFNPNMRRNHEMHCGQNVQEICSACGSMFRSKGALRIHMTLHDDPSFVCEVCNKAFHTKQKLKKHSAVHSDERRYQCKVCGKGFKSREANRVHQRIHTQEKPYVCHICGMAFTYNCLLKTHLERGHEPGELALGRNERHELMSATRAMEMTSDVYRML</sequence>
<evidence type="ECO:0000256" key="2">
    <source>
        <dbReference type="ARBA" id="ARBA00022737"/>
    </source>
</evidence>
<keyword evidence="4" id="KW-0862">Zinc</keyword>